<feature type="compositionally biased region" description="Low complexity" evidence="1">
    <location>
        <begin position="47"/>
        <end position="64"/>
    </location>
</feature>
<accession>A0A645G1C1</accession>
<gene>
    <name evidence="2" type="ORF">SDC9_165351</name>
</gene>
<evidence type="ECO:0000256" key="1">
    <source>
        <dbReference type="SAM" id="MobiDB-lite"/>
    </source>
</evidence>
<organism evidence="2">
    <name type="scientific">bioreactor metagenome</name>
    <dbReference type="NCBI Taxonomy" id="1076179"/>
    <lineage>
        <taxon>unclassified sequences</taxon>
        <taxon>metagenomes</taxon>
        <taxon>ecological metagenomes</taxon>
    </lineage>
</organism>
<comment type="caution">
    <text evidence="2">The sequence shown here is derived from an EMBL/GenBank/DDBJ whole genome shotgun (WGS) entry which is preliminary data.</text>
</comment>
<proteinExistence type="predicted"/>
<sequence>MPAGENGKILPRGQIGQEIRPFDDGAQLPQRRTVVGMDVVAADFHIADGGPDQPGDQFQQGAFARPVGPQQPQHPARCERQRKVFQNRLPAVPLGQPDTIQNIHGHDSPAAPTVLPADR</sequence>
<name>A0A645G1C1_9ZZZZ</name>
<evidence type="ECO:0000313" key="2">
    <source>
        <dbReference type="EMBL" id="MPN17993.1"/>
    </source>
</evidence>
<dbReference type="AntiFam" id="ANF00095">
    <property type="entry name" value="Shadow ORF (opposite ABC transporters)"/>
</dbReference>
<dbReference type="AlphaFoldDB" id="A0A645G1C1"/>
<reference evidence="2" key="1">
    <citation type="submission" date="2019-08" db="EMBL/GenBank/DDBJ databases">
        <authorList>
            <person name="Kucharzyk K."/>
            <person name="Murdoch R.W."/>
            <person name="Higgins S."/>
            <person name="Loffler F."/>
        </authorList>
    </citation>
    <scope>NUCLEOTIDE SEQUENCE</scope>
</reference>
<dbReference type="EMBL" id="VSSQ01065246">
    <property type="protein sequence ID" value="MPN17993.1"/>
    <property type="molecule type" value="Genomic_DNA"/>
</dbReference>
<feature type="region of interest" description="Disordered" evidence="1">
    <location>
        <begin position="1"/>
        <end position="20"/>
    </location>
</feature>
<protein>
    <submittedName>
        <fullName evidence="2">Uncharacterized protein</fullName>
    </submittedName>
</protein>
<feature type="region of interest" description="Disordered" evidence="1">
    <location>
        <begin position="45"/>
        <end position="119"/>
    </location>
</feature>